<dbReference type="AlphaFoldDB" id="A0A6N7IR84"/>
<sequence length="67" mass="8098">MFDKYFDELQVGDRWRSRGRTITETDLVMFAAFSGDWYPLHTDKEWAAQRWMNRVFFVPQLFPVSGF</sequence>
<dbReference type="Pfam" id="PF01575">
    <property type="entry name" value="MaoC_dehydratas"/>
    <property type="match status" value="1"/>
</dbReference>
<dbReference type="Proteomes" id="UP000441717">
    <property type="component" value="Unassembled WGS sequence"/>
</dbReference>
<evidence type="ECO:0000313" key="3">
    <source>
        <dbReference type="Proteomes" id="UP000441717"/>
    </source>
</evidence>
<feature type="domain" description="MaoC-like" evidence="1">
    <location>
        <begin position="17"/>
        <end position="49"/>
    </location>
</feature>
<reference evidence="2 3" key="1">
    <citation type="submission" date="2019-10" db="EMBL/GenBank/DDBJ databases">
        <title>Comparative genomics of sulfur disproportionating microorganisms.</title>
        <authorList>
            <person name="Ward L.M."/>
            <person name="Bertran E."/>
            <person name="Johnston D."/>
        </authorList>
    </citation>
    <scope>NUCLEOTIDE SEQUENCE [LARGE SCALE GENOMIC DNA]</scope>
    <source>
        <strain evidence="2 3">DSM 14055</strain>
    </source>
</reference>
<dbReference type="RefSeq" id="WP_152946784.1">
    <property type="nucleotide sequence ID" value="NZ_WHYR01000024.1"/>
</dbReference>
<keyword evidence="3" id="KW-1185">Reference proteome</keyword>
<comment type="caution">
    <text evidence="2">The sequence shown here is derived from an EMBL/GenBank/DDBJ whole genome shotgun (WGS) entry which is preliminary data.</text>
</comment>
<name>A0A6N7IR84_9FIRM</name>
<organism evidence="2 3">
    <name type="scientific">Desulfofundulus thermobenzoicus</name>
    <dbReference type="NCBI Taxonomy" id="29376"/>
    <lineage>
        <taxon>Bacteria</taxon>
        <taxon>Bacillati</taxon>
        <taxon>Bacillota</taxon>
        <taxon>Clostridia</taxon>
        <taxon>Eubacteriales</taxon>
        <taxon>Peptococcaceae</taxon>
        <taxon>Desulfofundulus</taxon>
    </lineage>
</organism>
<dbReference type="OrthoDB" id="9801625at2"/>
<accession>A0A6N7IR84</accession>
<proteinExistence type="predicted"/>
<dbReference type="InterPro" id="IPR029069">
    <property type="entry name" value="HotDog_dom_sf"/>
</dbReference>
<gene>
    <name evidence="2" type="ORF">GFC01_09800</name>
</gene>
<protein>
    <recommendedName>
        <fullName evidence="1">MaoC-like domain-containing protein</fullName>
    </recommendedName>
</protein>
<dbReference type="EMBL" id="WHYR01000024">
    <property type="protein sequence ID" value="MQL52550.1"/>
    <property type="molecule type" value="Genomic_DNA"/>
</dbReference>
<dbReference type="InterPro" id="IPR002539">
    <property type="entry name" value="MaoC-like_dom"/>
</dbReference>
<dbReference type="Gene3D" id="3.10.129.10">
    <property type="entry name" value="Hotdog Thioesterase"/>
    <property type="match status" value="1"/>
</dbReference>
<evidence type="ECO:0000313" key="2">
    <source>
        <dbReference type="EMBL" id="MQL52550.1"/>
    </source>
</evidence>
<dbReference type="SUPFAM" id="SSF54637">
    <property type="entry name" value="Thioesterase/thiol ester dehydrase-isomerase"/>
    <property type="match status" value="1"/>
</dbReference>
<evidence type="ECO:0000259" key="1">
    <source>
        <dbReference type="Pfam" id="PF01575"/>
    </source>
</evidence>